<dbReference type="EMBL" id="PDNB01000107">
    <property type="protein sequence ID" value="PGH07729.1"/>
    <property type="molecule type" value="Genomic_DNA"/>
</dbReference>
<evidence type="ECO:0000256" key="1">
    <source>
        <dbReference type="ARBA" id="ARBA00004123"/>
    </source>
</evidence>
<dbReference type="InterPro" id="IPR038633">
    <property type="entry name" value="Rpn13/ADRM1_Pru_sf"/>
</dbReference>
<dbReference type="GO" id="GO:0008541">
    <property type="term" value="C:proteasome regulatory particle, lid subcomplex"/>
    <property type="evidence" value="ECO:0007669"/>
    <property type="project" value="TreeGrafter"/>
</dbReference>
<dbReference type="InterPro" id="IPR006773">
    <property type="entry name" value="Rpn13/ADRM1"/>
</dbReference>
<comment type="subcellular location">
    <subcellularLocation>
        <location evidence="2">Cytoplasm</location>
    </subcellularLocation>
    <subcellularLocation>
        <location evidence="1">Nucleus</location>
    </subcellularLocation>
</comment>
<feature type="compositionally biased region" description="Basic and acidic residues" evidence="6">
    <location>
        <begin position="172"/>
        <end position="181"/>
    </location>
</feature>
<comment type="caution">
    <text evidence="8">The sequence shown here is derived from an EMBL/GenBank/DDBJ whole genome shotgun (WGS) entry which is preliminary data.</text>
</comment>
<dbReference type="InterPro" id="IPR044868">
    <property type="entry name" value="Rpn13/ADRM1_Pru"/>
</dbReference>
<evidence type="ECO:0000313" key="9">
    <source>
        <dbReference type="Proteomes" id="UP000223968"/>
    </source>
</evidence>
<organism evidence="8 9">
    <name type="scientific">Helicocarpus griseus UAMH5409</name>
    <dbReference type="NCBI Taxonomy" id="1447875"/>
    <lineage>
        <taxon>Eukaryota</taxon>
        <taxon>Fungi</taxon>
        <taxon>Dikarya</taxon>
        <taxon>Ascomycota</taxon>
        <taxon>Pezizomycotina</taxon>
        <taxon>Eurotiomycetes</taxon>
        <taxon>Eurotiomycetidae</taxon>
        <taxon>Onygenales</taxon>
        <taxon>Ajellomycetaceae</taxon>
        <taxon>Helicocarpus</taxon>
    </lineage>
</organism>
<dbReference type="GO" id="GO:0070628">
    <property type="term" value="F:proteasome binding"/>
    <property type="evidence" value="ECO:0007669"/>
    <property type="project" value="TreeGrafter"/>
</dbReference>
<evidence type="ECO:0000256" key="2">
    <source>
        <dbReference type="ARBA" id="ARBA00004496"/>
    </source>
</evidence>
<dbReference type="Gene3D" id="2.30.29.70">
    <property type="entry name" value="Proteasomal ubiquitin receptor Rpn13/ADRM1"/>
    <property type="match status" value="1"/>
</dbReference>
<evidence type="ECO:0000313" key="8">
    <source>
        <dbReference type="EMBL" id="PGH07729.1"/>
    </source>
</evidence>
<name>A0A2B7XFQ0_9EURO</name>
<feature type="compositionally biased region" description="Acidic residues" evidence="6">
    <location>
        <begin position="161"/>
        <end position="171"/>
    </location>
</feature>
<reference evidence="8 9" key="1">
    <citation type="submission" date="2017-10" db="EMBL/GenBank/DDBJ databases">
        <title>Comparative genomics in systemic dimorphic fungi from Ajellomycetaceae.</title>
        <authorList>
            <person name="Munoz J.F."/>
            <person name="Mcewen J.G."/>
            <person name="Clay O.K."/>
            <person name="Cuomo C.A."/>
        </authorList>
    </citation>
    <scope>NUCLEOTIDE SEQUENCE [LARGE SCALE GENOMIC DNA]</scope>
    <source>
        <strain evidence="8 9">UAMH5409</strain>
    </source>
</reference>
<keyword evidence="5" id="KW-0539">Nucleus</keyword>
<dbReference type="GO" id="GO:0005634">
    <property type="term" value="C:nucleus"/>
    <property type="evidence" value="ECO:0007669"/>
    <property type="project" value="UniProtKB-SubCell"/>
</dbReference>
<evidence type="ECO:0000259" key="7">
    <source>
        <dbReference type="PROSITE" id="PS51917"/>
    </source>
</evidence>
<accession>A0A2B7XFQ0</accession>
<sequence length="403" mass="43048">MSIAPIITFKAGICDLDTSVSPPRVKPKQTPGYIYLYSEDDLVHFCWRPRSAALDQPELDLVMVPSDGTFTPYKPTSAENPSNTDRPTNGRVYALKFSSSSQRHLFWLQSRSQHQSDNPAWFSARDLELGRIVNTLLQGEDIDVQDAIANLPRDNSGNGGGDDDETMEDVEGTDHSPDHRRGGSGGAGPDATGGDIREEGQGSREGGADGGRAANASSDPSSVVQDLLRSLQGGNQKSGSTEAAEDPFTTLSELLPPSSTLPLIESADAQTVDHFLSFLPASLLFLAQDVDEVPSNIEAGSEAGSEAAKNALQSLTLEQKRNILRRVLRSPQFTQSLGSLTVALRDGGLPSISDALHIPVENGGFMRRGGVPLGGGDAVRAFLDGVKRHVEGKGRGEDRMETD</sequence>
<dbReference type="PANTHER" id="PTHR12225">
    <property type="entry name" value="ADHESION REGULATING MOLECULE 1 110 KDA CELL MEMBRANE GLYCOPROTEIN"/>
    <property type="match status" value="1"/>
</dbReference>
<dbReference type="PANTHER" id="PTHR12225:SF0">
    <property type="entry name" value="PROTEASOMAL UBIQUITIN RECEPTOR ADRM1"/>
    <property type="match status" value="1"/>
</dbReference>
<proteinExistence type="predicted"/>
<feature type="domain" description="Pru" evidence="7">
    <location>
        <begin position="1"/>
        <end position="140"/>
    </location>
</feature>
<dbReference type="InterPro" id="IPR038108">
    <property type="entry name" value="RPN13_DEUBAD_sf"/>
</dbReference>
<keyword evidence="3" id="KW-0963">Cytoplasm</keyword>
<evidence type="ECO:0000256" key="6">
    <source>
        <dbReference type="SAM" id="MobiDB-lite"/>
    </source>
</evidence>
<dbReference type="OrthoDB" id="340431at2759"/>
<dbReference type="GO" id="GO:0061133">
    <property type="term" value="F:endopeptidase activator activity"/>
    <property type="evidence" value="ECO:0007669"/>
    <property type="project" value="TreeGrafter"/>
</dbReference>
<dbReference type="PROSITE" id="PS51917">
    <property type="entry name" value="PRU"/>
    <property type="match status" value="1"/>
</dbReference>
<evidence type="ECO:0000256" key="3">
    <source>
        <dbReference type="ARBA" id="ARBA00022490"/>
    </source>
</evidence>
<evidence type="ECO:0000256" key="5">
    <source>
        <dbReference type="ARBA" id="ARBA00023242"/>
    </source>
</evidence>
<dbReference type="Pfam" id="PF04683">
    <property type="entry name" value="Rpn13_ADRM1_Pru"/>
    <property type="match status" value="1"/>
</dbReference>
<dbReference type="Proteomes" id="UP000223968">
    <property type="component" value="Unassembled WGS sequence"/>
</dbReference>
<dbReference type="FunFam" id="1.10.2020.20:FF:000004">
    <property type="entry name" value="WGS project CABT00000000 data, contig 2.6"/>
    <property type="match status" value="1"/>
</dbReference>
<keyword evidence="4" id="KW-0647">Proteasome</keyword>
<keyword evidence="9" id="KW-1185">Reference proteome</keyword>
<dbReference type="Gene3D" id="1.10.2020.20">
    <property type="match status" value="1"/>
</dbReference>
<feature type="region of interest" description="Disordered" evidence="6">
    <location>
        <begin position="149"/>
        <end position="225"/>
    </location>
</feature>
<dbReference type="STRING" id="1447875.A0A2B7XFQ0"/>
<dbReference type="GO" id="GO:0005737">
    <property type="term" value="C:cytoplasm"/>
    <property type="evidence" value="ECO:0007669"/>
    <property type="project" value="UniProtKB-SubCell"/>
</dbReference>
<dbReference type="AlphaFoldDB" id="A0A2B7XFQ0"/>
<evidence type="ECO:0000256" key="4">
    <source>
        <dbReference type="ARBA" id="ARBA00022942"/>
    </source>
</evidence>
<feature type="compositionally biased region" description="Polar residues" evidence="6">
    <location>
        <begin position="215"/>
        <end position="224"/>
    </location>
</feature>
<protein>
    <recommendedName>
        <fullName evidence="7">Pru domain-containing protein</fullName>
    </recommendedName>
</protein>
<gene>
    <name evidence="8" type="ORF">AJ79_06206</name>
</gene>